<dbReference type="AlphaFoldDB" id="A0A139HEB0"/>
<evidence type="ECO:0000313" key="2">
    <source>
        <dbReference type="EMBL" id="KXT00767.1"/>
    </source>
</evidence>
<dbReference type="EMBL" id="LFZN01000067">
    <property type="protein sequence ID" value="KXT00767.1"/>
    <property type="molecule type" value="Genomic_DNA"/>
</dbReference>
<organism evidence="2 3">
    <name type="scientific">Pseudocercospora eumusae</name>
    <dbReference type="NCBI Taxonomy" id="321146"/>
    <lineage>
        <taxon>Eukaryota</taxon>
        <taxon>Fungi</taxon>
        <taxon>Dikarya</taxon>
        <taxon>Ascomycota</taxon>
        <taxon>Pezizomycotina</taxon>
        <taxon>Dothideomycetes</taxon>
        <taxon>Dothideomycetidae</taxon>
        <taxon>Mycosphaerellales</taxon>
        <taxon>Mycosphaerellaceae</taxon>
        <taxon>Pseudocercospora</taxon>
    </lineage>
</organism>
<evidence type="ECO:0000313" key="3">
    <source>
        <dbReference type="Proteomes" id="UP000070133"/>
    </source>
</evidence>
<evidence type="ECO:0000256" key="1">
    <source>
        <dbReference type="SAM" id="MobiDB-lite"/>
    </source>
</evidence>
<keyword evidence="3" id="KW-1185">Reference proteome</keyword>
<reference evidence="2 3" key="1">
    <citation type="submission" date="2015-07" db="EMBL/GenBank/DDBJ databases">
        <title>Comparative genomics of the Sigatoka disease complex on banana suggests a link between parallel evolutionary changes in Pseudocercospora fijiensis and Pseudocercospora eumusae and increased virulence on the banana host.</title>
        <authorList>
            <person name="Chang T.-C."/>
            <person name="Salvucci A."/>
            <person name="Crous P.W."/>
            <person name="Stergiopoulos I."/>
        </authorList>
    </citation>
    <scope>NUCLEOTIDE SEQUENCE [LARGE SCALE GENOMIC DNA]</scope>
    <source>
        <strain evidence="2 3">CBS 114824</strain>
    </source>
</reference>
<sequence length="93" mass="9768">MAAAAGEDEVTVESENERVDGSADSLVGAIPDSWLRWEPDALIEAAGEDEVTVESENERVDGSADSLVGAIPDSWLRLGPDAAFIIGILLTRG</sequence>
<accession>A0A139HEB0</accession>
<protein>
    <submittedName>
        <fullName evidence="2">Uncharacterized protein</fullName>
    </submittedName>
</protein>
<gene>
    <name evidence="2" type="ORF">AC578_2988</name>
</gene>
<name>A0A139HEB0_9PEZI</name>
<dbReference type="Proteomes" id="UP000070133">
    <property type="component" value="Unassembled WGS sequence"/>
</dbReference>
<feature type="compositionally biased region" description="Acidic residues" evidence="1">
    <location>
        <begin position="1"/>
        <end position="14"/>
    </location>
</feature>
<comment type="caution">
    <text evidence="2">The sequence shown here is derived from an EMBL/GenBank/DDBJ whole genome shotgun (WGS) entry which is preliminary data.</text>
</comment>
<feature type="region of interest" description="Disordered" evidence="1">
    <location>
        <begin position="1"/>
        <end position="23"/>
    </location>
</feature>
<proteinExistence type="predicted"/>